<dbReference type="InterPro" id="IPR051786">
    <property type="entry name" value="ASN_synthetase/amidase"/>
</dbReference>
<dbReference type="EMBL" id="AOIO01000049">
    <property type="protein sequence ID" value="ELY97138.1"/>
    <property type="molecule type" value="Genomic_DNA"/>
</dbReference>
<protein>
    <recommendedName>
        <fullName evidence="1">Asparagine synthetase domain-containing protein</fullName>
    </recommendedName>
</protein>
<dbReference type="Gene3D" id="3.40.50.620">
    <property type="entry name" value="HUPs"/>
    <property type="match status" value="1"/>
</dbReference>
<dbReference type="GO" id="GO:0006529">
    <property type="term" value="P:asparagine biosynthetic process"/>
    <property type="evidence" value="ECO:0007669"/>
    <property type="project" value="InterPro"/>
</dbReference>
<dbReference type="Proteomes" id="UP000011554">
    <property type="component" value="Unassembled WGS sequence"/>
</dbReference>
<sequence length="481" mass="55525">MEGINAIIKNIDGFFALVTEIDKGTVLVTDRVSSIPLYYTTTNGILFSDDLSWIRNYVSSDHDSVSESEFRTLGYVSGPDTRLTDLSQVQAGQTVVLQSGNVNRHRHFDFEYKGSEKRTHDELDSLLTTIFKRIAAQAAGRPIWIPLSGGLDSRLILLKLIEVGYENIHTYTYGNPGNHNSTVSKDVAESVDVPWHFVEYTHDMWRLFYQKDARKEFDETLDLVTVPPTREFPALKKLKEKGVLVDDSIIIPGYSADFLAGSHLIPDLATSQSVTRETVVDAVLDVHYRYNELPEEHTPEIRRRIQSIIDYPDAATGKTAMEVYERWDWQERQVKHINNHIRYHEFLDLDWRMPFWEQSFFEFWLQTPLQQRLGKEFYDSYVQSKYDELCDEPVKRTEYADLSTIEKVKRKISGSAVGPYLRPAYRSVFDTPEKGWEDNVLSQNGMVGRETFCENYTGDSDLRGYRALERLGELSFETSEQ</sequence>
<dbReference type="eggNOG" id="arCOG00121">
    <property type="taxonomic scope" value="Archaea"/>
</dbReference>
<evidence type="ECO:0000313" key="3">
    <source>
        <dbReference type="Proteomes" id="UP000011554"/>
    </source>
</evidence>
<dbReference type="InterPro" id="IPR029055">
    <property type="entry name" value="Ntn_hydrolases_N"/>
</dbReference>
<evidence type="ECO:0000259" key="1">
    <source>
        <dbReference type="Pfam" id="PF00733"/>
    </source>
</evidence>
<organism evidence="2 3">
    <name type="scientific">Natrialba asiatica (strain ATCC 700177 / DSM 12278 / JCM 9576 / FERM P-10747 / NBRC 102637 / 172P1)</name>
    <dbReference type="NCBI Taxonomy" id="29540"/>
    <lineage>
        <taxon>Archaea</taxon>
        <taxon>Methanobacteriati</taxon>
        <taxon>Methanobacteriota</taxon>
        <taxon>Stenosarchaea group</taxon>
        <taxon>Halobacteria</taxon>
        <taxon>Halobacteriales</taxon>
        <taxon>Natrialbaceae</taxon>
        <taxon>Natrialba</taxon>
    </lineage>
</organism>
<dbReference type="AlphaFoldDB" id="M0AID1"/>
<proteinExistence type="predicted"/>
<name>M0AID1_NATA1</name>
<dbReference type="PATRIC" id="fig|29540.5.peg.4267"/>
<dbReference type="GO" id="GO:0004066">
    <property type="term" value="F:asparagine synthase (glutamine-hydrolyzing) activity"/>
    <property type="evidence" value="ECO:0007669"/>
    <property type="project" value="InterPro"/>
</dbReference>
<dbReference type="Gene3D" id="3.60.20.10">
    <property type="entry name" value="Glutamine Phosphoribosylpyrophosphate, subunit 1, domain 1"/>
    <property type="match status" value="1"/>
</dbReference>
<dbReference type="PANTHER" id="PTHR43284">
    <property type="entry name" value="ASPARAGINE SYNTHETASE (GLUTAMINE-HYDROLYZING)"/>
    <property type="match status" value="1"/>
</dbReference>
<feature type="domain" description="Asparagine synthetase" evidence="1">
    <location>
        <begin position="139"/>
        <end position="374"/>
    </location>
</feature>
<evidence type="ECO:0000313" key="2">
    <source>
        <dbReference type="EMBL" id="ELY97138.1"/>
    </source>
</evidence>
<accession>M0AID1</accession>
<dbReference type="SUPFAM" id="SSF52402">
    <property type="entry name" value="Adenine nucleotide alpha hydrolases-like"/>
    <property type="match status" value="1"/>
</dbReference>
<comment type="caution">
    <text evidence="2">The sequence shown here is derived from an EMBL/GenBank/DDBJ whole genome shotgun (WGS) entry which is preliminary data.</text>
</comment>
<dbReference type="PANTHER" id="PTHR43284:SF1">
    <property type="entry name" value="ASPARAGINE SYNTHETASE"/>
    <property type="match status" value="1"/>
</dbReference>
<reference evidence="2 3" key="1">
    <citation type="journal article" date="2014" name="PLoS Genet.">
        <title>Phylogenetically driven sequencing of extremely halophilic archaea reveals strategies for static and dynamic osmo-response.</title>
        <authorList>
            <person name="Becker E.A."/>
            <person name="Seitzer P.M."/>
            <person name="Tritt A."/>
            <person name="Larsen D."/>
            <person name="Krusor M."/>
            <person name="Yao A.I."/>
            <person name="Wu D."/>
            <person name="Madern D."/>
            <person name="Eisen J.A."/>
            <person name="Darling A.E."/>
            <person name="Facciotti M.T."/>
        </authorList>
    </citation>
    <scope>NUCLEOTIDE SEQUENCE [LARGE SCALE GENOMIC DNA]</scope>
    <source>
        <strain evidence="2 3">DSM 12278</strain>
    </source>
</reference>
<gene>
    <name evidence="2" type="ORF">C481_21156</name>
</gene>
<dbReference type="Pfam" id="PF00733">
    <property type="entry name" value="Asn_synthase"/>
    <property type="match status" value="1"/>
</dbReference>
<keyword evidence="3" id="KW-1185">Reference proteome</keyword>
<dbReference type="InterPro" id="IPR014729">
    <property type="entry name" value="Rossmann-like_a/b/a_fold"/>
</dbReference>
<dbReference type="InterPro" id="IPR001962">
    <property type="entry name" value="Asn_synthase"/>
</dbReference>
<dbReference type="STRING" id="29540.C481_21156"/>
<dbReference type="SUPFAM" id="SSF56235">
    <property type="entry name" value="N-terminal nucleophile aminohydrolases (Ntn hydrolases)"/>
    <property type="match status" value="1"/>
</dbReference>